<dbReference type="GO" id="GO:0005249">
    <property type="term" value="F:voltage-gated potassium channel activity"/>
    <property type="evidence" value="ECO:0007669"/>
    <property type="project" value="InterPro"/>
</dbReference>
<feature type="transmembrane region" description="Helical" evidence="8">
    <location>
        <begin position="184"/>
        <end position="209"/>
    </location>
</feature>
<dbReference type="SUPFAM" id="SSF81324">
    <property type="entry name" value="Voltage-gated potassium channels"/>
    <property type="match status" value="1"/>
</dbReference>
<keyword evidence="6 8" id="KW-0472">Membrane</keyword>
<dbReference type="PRINTS" id="PR00169">
    <property type="entry name" value="KCHANNEL"/>
</dbReference>
<evidence type="ECO:0000256" key="6">
    <source>
        <dbReference type="ARBA" id="ARBA00023136"/>
    </source>
</evidence>
<name>A0A1S8NBQ1_CLOSA</name>
<evidence type="ECO:0000256" key="5">
    <source>
        <dbReference type="ARBA" id="ARBA00023065"/>
    </source>
</evidence>
<dbReference type="GO" id="GO:0008076">
    <property type="term" value="C:voltage-gated potassium channel complex"/>
    <property type="evidence" value="ECO:0007669"/>
    <property type="project" value="InterPro"/>
</dbReference>
<evidence type="ECO:0000259" key="9">
    <source>
        <dbReference type="Pfam" id="PF07885"/>
    </source>
</evidence>
<keyword evidence="5" id="KW-0406">Ion transport</keyword>
<comment type="subcellular location">
    <subcellularLocation>
        <location evidence="1">Membrane</location>
        <topology evidence="1">Multi-pass membrane protein</topology>
    </subcellularLocation>
</comment>
<accession>A0A1S8NBQ1</accession>
<evidence type="ECO:0000256" key="1">
    <source>
        <dbReference type="ARBA" id="ARBA00004141"/>
    </source>
</evidence>
<keyword evidence="2" id="KW-0813">Transport</keyword>
<dbReference type="Pfam" id="PF07885">
    <property type="entry name" value="Ion_trans_2"/>
    <property type="match status" value="1"/>
</dbReference>
<reference evidence="10 11" key="1">
    <citation type="submission" date="2016-05" db="EMBL/GenBank/DDBJ databases">
        <title>Microbial solvent formation.</title>
        <authorList>
            <person name="Poehlein A."/>
            <person name="Montoya Solano J.D."/>
            <person name="Flitsch S."/>
            <person name="Krabben P."/>
            <person name="Duerre P."/>
            <person name="Daniel R."/>
        </authorList>
    </citation>
    <scope>NUCLEOTIDE SEQUENCE [LARGE SCALE GENOMIC DNA]</scope>
    <source>
        <strain evidence="10 11">L1-8</strain>
    </source>
</reference>
<evidence type="ECO:0000313" key="11">
    <source>
        <dbReference type="Proteomes" id="UP000191154"/>
    </source>
</evidence>
<dbReference type="PANTHER" id="PTHR11537">
    <property type="entry name" value="VOLTAGE-GATED POTASSIUM CHANNEL"/>
    <property type="match status" value="1"/>
</dbReference>
<dbReference type="InterPro" id="IPR028325">
    <property type="entry name" value="VG_K_chnl"/>
</dbReference>
<dbReference type="EMBL" id="LZYZ01000003">
    <property type="protein sequence ID" value="OOM13914.1"/>
    <property type="molecule type" value="Genomic_DNA"/>
</dbReference>
<evidence type="ECO:0000256" key="4">
    <source>
        <dbReference type="ARBA" id="ARBA00022989"/>
    </source>
</evidence>
<dbReference type="InterPro" id="IPR013099">
    <property type="entry name" value="K_chnl_dom"/>
</dbReference>
<proteinExistence type="predicted"/>
<dbReference type="Proteomes" id="UP000191154">
    <property type="component" value="Unassembled WGS sequence"/>
</dbReference>
<evidence type="ECO:0000256" key="2">
    <source>
        <dbReference type="ARBA" id="ARBA00022448"/>
    </source>
</evidence>
<dbReference type="Gene3D" id="1.20.120.350">
    <property type="entry name" value="Voltage-gated potassium channels. Chain C"/>
    <property type="match status" value="1"/>
</dbReference>
<organism evidence="10 11">
    <name type="scientific">Clostridium saccharobutylicum</name>
    <dbReference type="NCBI Taxonomy" id="169679"/>
    <lineage>
        <taxon>Bacteria</taxon>
        <taxon>Bacillati</taxon>
        <taxon>Bacillota</taxon>
        <taxon>Clostridia</taxon>
        <taxon>Eubacteriales</taxon>
        <taxon>Clostridiaceae</taxon>
        <taxon>Clostridium</taxon>
    </lineage>
</organism>
<dbReference type="AlphaFoldDB" id="A0A1S8NBQ1"/>
<dbReference type="STRING" id="169679.CSACC_16200"/>
<keyword evidence="3 8" id="KW-0812">Transmembrane</keyword>
<dbReference type="Gene3D" id="1.10.287.70">
    <property type="match status" value="1"/>
</dbReference>
<comment type="caution">
    <text evidence="10">The sequence shown here is derived from an EMBL/GenBank/DDBJ whole genome shotgun (WGS) entry which is preliminary data.</text>
</comment>
<feature type="transmembrane region" description="Helical" evidence="8">
    <location>
        <begin position="43"/>
        <end position="62"/>
    </location>
</feature>
<feature type="transmembrane region" description="Helical" evidence="8">
    <location>
        <begin position="129"/>
        <end position="151"/>
    </location>
</feature>
<evidence type="ECO:0000313" key="10">
    <source>
        <dbReference type="EMBL" id="OOM13914.1"/>
    </source>
</evidence>
<dbReference type="PANTHER" id="PTHR11537:SF254">
    <property type="entry name" value="POTASSIUM VOLTAGE-GATED CHANNEL PROTEIN SHAB"/>
    <property type="match status" value="1"/>
</dbReference>
<dbReference type="RefSeq" id="WP_242949910.1">
    <property type="nucleotide sequence ID" value="NZ_LZYZ01000003.1"/>
</dbReference>
<sequence length="255" mass="29204">MGKINKKLYYEIFISILSLIVCTIILAQLTLNLSKESTYILDFWDNVIWVIFVIDYTVRLIFSESKLEFIKNNKIDLISIIPFGTLLQSLRIFRFARVLQLTKLSRLLRFTVLLYKFKHRADKFLKTNNFGYTLIITILTVFLGAFGISVVENKDFADSLWWSFVTTTTVGYGDISPATNAGRIIASILMLVGIGFVGMLTGTISTYFLNKNNKDQSYKGEVIETIQQKLNDFDSLSKEDLEDMHAVLLSLKEKD</sequence>
<evidence type="ECO:0000256" key="7">
    <source>
        <dbReference type="ARBA" id="ARBA00023303"/>
    </source>
</evidence>
<evidence type="ECO:0000256" key="3">
    <source>
        <dbReference type="ARBA" id="ARBA00022692"/>
    </source>
</evidence>
<feature type="transmembrane region" description="Helical" evidence="8">
    <location>
        <begin position="12"/>
        <end position="31"/>
    </location>
</feature>
<feature type="domain" description="Potassium channel" evidence="9">
    <location>
        <begin position="136"/>
        <end position="208"/>
    </location>
</feature>
<keyword evidence="4 8" id="KW-1133">Transmembrane helix</keyword>
<dbReference type="GO" id="GO:0001508">
    <property type="term" value="P:action potential"/>
    <property type="evidence" value="ECO:0007669"/>
    <property type="project" value="TreeGrafter"/>
</dbReference>
<gene>
    <name evidence="10" type="primary">kcsA</name>
    <name evidence="10" type="ORF">CLOSAC_20000</name>
</gene>
<evidence type="ECO:0000256" key="8">
    <source>
        <dbReference type="SAM" id="Phobius"/>
    </source>
</evidence>
<dbReference type="InterPro" id="IPR027359">
    <property type="entry name" value="Volt_channel_dom_sf"/>
</dbReference>
<keyword evidence="7 10" id="KW-0407">Ion channel</keyword>
<protein>
    <submittedName>
        <fullName evidence="10">pH-gated potassium channel KcsA</fullName>
    </submittedName>
</protein>